<accession>A0A443LXN3</accession>
<dbReference type="EMBL" id="SAVA01000002">
    <property type="protein sequence ID" value="RWR53972.1"/>
    <property type="molecule type" value="Genomic_DNA"/>
</dbReference>
<dbReference type="AlphaFoldDB" id="A0A443LXN3"/>
<organism evidence="1 2">
    <name type="scientific">Paenirhodobacter huangdaonensis</name>
    <dbReference type="NCBI Taxonomy" id="2501515"/>
    <lineage>
        <taxon>Bacteria</taxon>
        <taxon>Pseudomonadati</taxon>
        <taxon>Pseudomonadota</taxon>
        <taxon>Alphaproteobacteria</taxon>
        <taxon>Rhodobacterales</taxon>
        <taxon>Rhodobacter group</taxon>
        <taxon>Paenirhodobacter</taxon>
    </lineage>
</organism>
<reference evidence="2" key="2">
    <citation type="submission" date="2019-01" db="EMBL/GenBank/DDBJ databases">
        <title>Sinorhodobacter populi sp. nov. isolated from the symptomatic bark tissue of Populus euramericana canker.</title>
        <authorList>
            <person name="Li Y."/>
        </authorList>
    </citation>
    <scope>NUCLEOTIDE SEQUENCE [LARGE SCALE GENOMIC DNA]</scope>
    <source>
        <strain evidence="2">CGMCC 1.12963</strain>
    </source>
</reference>
<name>A0A443LXN3_9RHOB</name>
<keyword evidence="2" id="KW-1185">Reference proteome</keyword>
<proteinExistence type="predicted"/>
<gene>
    <name evidence="1" type="ORF">EOW66_04985</name>
</gene>
<reference evidence="1 2" key="1">
    <citation type="submission" date="2019-01" db="EMBL/GenBank/DDBJ databases">
        <title>Sinorhodobacter populi sp. nov. isolated from the symptomatic bark tissue of Populus euramericana canker.</title>
        <authorList>
            <person name="Xu G."/>
        </authorList>
    </citation>
    <scope>NUCLEOTIDE SEQUENCE [LARGE SCALE GENOMIC DNA]</scope>
    <source>
        <strain evidence="1 2">CGMCC 1.12963</strain>
    </source>
</reference>
<dbReference type="Proteomes" id="UP000288071">
    <property type="component" value="Unassembled WGS sequence"/>
</dbReference>
<protein>
    <submittedName>
        <fullName evidence="1">Uncharacterized protein</fullName>
    </submittedName>
</protein>
<comment type="caution">
    <text evidence="1">The sequence shown here is derived from an EMBL/GenBank/DDBJ whole genome shotgun (WGS) entry which is preliminary data.</text>
</comment>
<evidence type="ECO:0000313" key="1">
    <source>
        <dbReference type="EMBL" id="RWR53972.1"/>
    </source>
</evidence>
<dbReference type="RefSeq" id="WP_128155307.1">
    <property type="nucleotide sequence ID" value="NZ_JBHSOM010000016.1"/>
</dbReference>
<evidence type="ECO:0000313" key="2">
    <source>
        <dbReference type="Proteomes" id="UP000288071"/>
    </source>
</evidence>
<sequence length="232" mass="24024">MRISLLALALGAGLGVAALLAFLPALRGAACPRCFGLDPAGGGLWVEASMPAHARAALVAEVRAARARIAAFYGPPRAHLRLIACETAACDRRLGGRGAAAVTYSLGPISVVRLAPRGLSPTVLTHELAHAETHAQLGLWGQLGGRLPTWFDEGLSVVISDDRRYLGPGQGVARCRRAPRADLPATPFDWAPLAARDPGLYAEAGCAVLHWLHDSGGAAGLRARFAAGAALP</sequence>